<dbReference type="InterPro" id="IPR005762">
    <property type="entry name" value="MurD"/>
</dbReference>
<protein>
    <recommendedName>
        <fullName evidence="7">Mur ligase central domain-containing protein</fullName>
    </recommendedName>
</protein>
<dbReference type="GO" id="GO:0008764">
    <property type="term" value="F:UDP-N-acetylmuramoylalanine-D-glutamate ligase activity"/>
    <property type="evidence" value="ECO:0007669"/>
    <property type="project" value="InterPro"/>
</dbReference>
<dbReference type="GO" id="GO:0051301">
    <property type="term" value="P:cell division"/>
    <property type="evidence" value="ECO:0007669"/>
    <property type="project" value="InterPro"/>
</dbReference>
<dbReference type="Pfam" id="PF08245">
    <property type="entry name" value="Mur_ligase_M"/>
    <property type="match status" value="1"/>
</dbReference>
<evidence type="ECO:0000256" key="4">
    <source>
        <dbReference type="ARBA" id="ARBA00022598"/>
    </source>
</evidence>
<comment type="subcellular location">
    <subcellularLocation>
        <location evidence="1">Cytoplasm</location>
    </subcellularLocation>
</comment>
<dbReference type="InterPro" id="IPR036615">
    <property type="entry name" value="Mur_ligase_C_dom_sf"/>
</dbReference>
<dbReference type="Proteomes" id="UP000077202">
    <property type="component" value="Unassembled WGS sequence"/>
</dbReference>
<dbReference type="Gene3D" id="3.90.190.20">
    <property type="entry name" value="Mur ligase, C-terminal domain"/>
    <property type="match status" value="1"/>
</dbReference>
<dbReference type="AlphaFoldDB" id="A0A176WQN8"/>
<evidence type="ECO:0000313" key="8">
    <source>
        <dbReference type="EMBL" id="OAE34853.1"/>
    </source>
</evidence>
<evidence type="ECO:0000259" key="7">
    <source>
        <dbReference type="Pfam" id="PF08245"/>
    </source>
</evidence>
<sequence length="525" mass="55929">MEPRVSPELPPSKSSACELGASIFYPDARVSFFAPQIREVNGAGLKSDLWSSGLDWRESVQTFSKRNTKVVVTVMQSRQDLTGKNVVVVGLGASGRAAVKLALARGATVVAVDSNPNTLPVEVDLHPAAVSRLRTEFGPHNRETLFGASQLVLSPGVSASQPDIAAAIQAGVPALSELSFAAAALPKSIQLAAVSGTNGKSTVTTFAGQRRVVMAFCRFTALHPSKRAFIDKINSSAPPTRGALLLDARQLSDGPWQRLSKSAVIKWNVQECFDRRLLDQVGVILNLTPDHLERHKTMETYGKMKCRIFAQMGPANLAVIPQSDTFLRKLAAESGSKGTRAWLGGLPAVGLHNAHNAGSAALIALALVDFGVSEESIQSVLPTLQPPPHRMEVVHQDEQEILWVNDSKATNVDATYVGIKGIVGRKAVILIGGLAKVLAEGNLGFERLGEVLNSHRAVILFGASGEQIEEELRAAAISVPCVRAENLKDAVKLARSFVQPGFVLCVDAVAEFFTPSVPPSAQGMP</sequence>
<name>A0A176WQN8_MARPO</name>
<keyword evidence="3" id="KW-0963">Cytoplasm</keyword>
<keyword evidence="6" id="KW-0067">ATP-binding</keyword>
<dbReference type="Gene3D" id="3.40.1190.10">
    <property type="entry name" value="Mur-like, catalytic domain"/>
    <property type="match status" value="1"/>
</dbReference>
<keyword evidence="5" id="KW-0547">Nucleotide-binding</keyword>
<keyword evidence="4" id="KW-0436">Ligase</keyword>
<dbReference type="PANTHER" id="PTHR43692:SF1">
    <property type="entry name" value="UDP-N-ACETYLMURAMOYLALANINE--D-GLUTAMATE LIGASE"/>
    <property type="match status" value="1"/>
</dbReference>
<comment type="pathway">
    <text evidence="2">Cell wall biogenesis; peptidoglycan biosynthesis.</text>
</comment>
<dbReference type="InterPro" id="IPR013221">
    <property type="entry name" value="Mur_ligase_cen"/>
</dbReference>
<dbReference type="Pfam" id="PF21799">
    <property type="entry name" value="MurD-like_N"/>
    <property type="match status" value="1"/>
</dbReference>
<dbReference type="GO" id="GO:0005524">
    <property type="term" value="F:ATP binding"/>
    <property type="evidence" value="ECO:0007669"/>
    <property type="project" value="UniProtKB-KW"/>
</dbReference>
<dbReference type="EMBL" id="LVLJ01000312">
    <property type="protein sequence ID" value="OAE34853.1"/>
    <property type="molecule type" value="Genomic_DNA"/>
</dbReference>
<dbReference type="GO" id="GO:0008360">
    <property type="term" value="P:regulation of cell shape"/>
    <property type="evidence" value="ECO:0007669"/>
    <property type="project" value="InterPro"/>
</dbReference>
<evidence type="ECO:0000256" key="2">
    <source>
        <dbReference type="ARBA" id="ARBA00004752"/>
    </source>
</evidence>
<dbReference type="GO" id="GO:0005737">
    <property type="term" value="C:cytoplasm"/>
    <property type="evidence" value="ECO:0007669"/>
    <property type="project" value="UniProtKB-SubCell"/>
</dbReference>
<proteinExistence type="predicted"/>
<evidence type="ECO:0000256" key="5">
    <source>
        <dbReference type="ARBA" id="ARBA00022741"/>
    </source>
</evidence>
<evidence type="ECO:0000256" key="3">
    <source>
        <dbReference type="ARBA" id="ARBA00022490"/>
    </source>
</evidence>
<keyword evidence="9" id="KW-1185">Reference proteome</keyword>
<evidence type="ECO:0000256" key="1">
    <source>
        <dbReference type="ARBA" id="ARBA00004496"/>
    </source>
</evidence>
<gene>
    <name evidence="8" type="ORF">AXG93_2528s2220</name>
</gene>
<evidence type="ECO:0000256" key="6">
    <source>
        <dbReference type="ARBA" id="ARBA00022840"/>
    </source>
</evidence>
<comment type="caution">
    <text evidence="8">The sequence shown here is derived from an EMBL/GenBank/DDBJ whole genome shotgun (WGS) entry which is preliminary data.</text>
</comment>
<dbReference type="SUPFAM" id="SSF53623">
    <property type="entry name" value="MurD-like peptide ligases, catalytic domain"/>
    <property type="match status" value="1"/>
</dbReference>
<reference evidence="8" key="1">
    <citation type="submission" date="2016-03" db="EMBL/GenBank/DDBJ databases">
        <title>Mechanisms controlling the formation of the plant cell surface in tip-growing cells are functionally conserved among land plants.</title>
        <authorList>
            <person name="Honkanen S."/>
            <person name="Jones V.A."/>
            <person name="Morieri G."/>
            <person name="Champion C."/>
            <person name="Hetherington A.J."/>
            <person name="Kelly S."/>
            <person name="Saint-Marcoux D."/>
            <person name="Proust H."/>
            <person name="Prescott H."/>
            <person name="Dolan L."/>
        </authorList>
    </citation>
    <scope>NUCLEOTIDE SEQUENCE [LARGE SCALE GENOMIC DNA]</scope>
    <source>
        <tissue evidence="8">Whole gametophyte</tissue>
    </source>
</reference>
<accession>A0A176WQN8</accession>
<dbReference type="SUPFAM" id="SSF51984">
    <property type="entry name" value="MurCD N-terminal domain"/>
    <property type="match status" value="1"/>
</dbReference>
<dbReference type="SUPFAM" id="SSF53244">
    <property type="entry name" value="MurD-like peptide ligases, peptide-binding domain"/>
    <property type="match status" value="1"/>
</dbReference>
<dbReference type="PANTHER" id="PTHR43692">
    <property type="entry name" value="UDP-N-ACETYLMURAMOYLALANINE--D-GLUTAMATE LIGASE"/>
    <property type="match status" value="1"/>
</dbReference>
<evidence type="ECO:0000313" key="9">
    <source>
        <dbReference type="Proteomes" id="UP000077202"/>
    </source>
</evidence>
<feature type="domain" description="Mur ligase central" evidence="7">
    <location>
        <begin position="280"/>
        <end position="340"/>
    </location>
</feature>
<dbReference type="InterPro" id="IPR036565">
    <property type="entry name" value="Mur-like_cat_sf"/>
</dbReference>
<organism evidence="8 9">
    <name type="scientific">Marchantia polymorpha subsp. ruderalis</name>
    <dbReference type="NCBI Taxonomy" id="1480154"/>
    <lineage>
        <taxon>Eukaryota</taxon>
        <taxon>Viridiplantae</taxon>
        <taxon>Streptophyta</taxon>
        <taxon>Embryophyta</taxon>
        <taxon>Marchantiophyta</taxon>
        <taxon>Marchantiopsida</taxon>
        <taxon>Marchantiidae</taxon>
        <taxon>Marchantiales</taxon>
        <taxon>Marchantiaceae</taxon>
        <taxon>Marchantia</taxon>
    </lineage>
</organism>
<dbReference type="Gene3D" id="3.40.50.720">
    <property type="entry name" value="NAD(P)-binding Rossmann-like Domain"/>
    <property type="match status" value="1"/>
</dbReference>